<reference evidence="3" key="1">
    <citation type="submission" date="2016-06" db="UniProtKB">
        <authorList>
            <consortium name="WormBaseParasite"/>
        </authorList>
    </citation>
    <scope>IDENTIFICATION</scope>
</reference>
<reference evidence="1 2" key="2">
    <citation type="submission" date="2018-08" db="EMBL/GenBank/DDBJ databases">
        <authorList>
            <person name="Laetsch R D."/>
            <person name="Stevens L."/>
            <person name="Kumar S."/>
            <person name="Blaxter L. M."/>
        </authorList>
    </citation>
    <scope>NUCLEOTIDE SEQUENCE [LARGE SCALE GENOMIC DNA]</scope>
</reference>
<evidence type="ECO:0000313" key="2">
    <source>
        <dbReference type="Proteomes" id="UP000271087"/>
    </source>
</evidence>
<evidence type="ECO:0000313" key="3">
    <source>
        <dbReference type="WBParaSite" id="nOo.2.0.1.t01119-RA"/>
    </source>
</evidence>
<dbReference type="Proteomes" id="UP000271087">
    <property type="component" value="Unassembled WGS sequence"/>
</dbReference>
<keyword evidence="2" id="KW-1185">Reference proteome</keyword>
<dbReference type="AlphaFoldDB" id="A0A182DZK4"/>
<sequence length="95" mass="10529">MTVVVRMDERRVQIMESEEKSGGICYLLVMTGMDGWIMGVCIGSLVSVETPSHEPKKRRDRVIGDARNSIRTAALRVVRLDDEALLSALLSLCGH</sequence>
<gene>
    <name evidence="1" type="ORF">NOO_LOCUS1119</name>
</gene>
<dbReference type="WBParaSite" id="nOo.2.0.1.t01119-RA">
    <property type="protein sequence ID" value="nOo.2.0.1.t01119-RA"/>
    <property type="gene ID" value="nOo.2.0.1.g01119"/>
</dbReference>
<proteinExistence type="predicted"/>
<organism evidence="3">
    <name type="scientific">Onchocerca ochengi</name>
    <name type="common">Filarial nematode worm</name>
    <dbReference type="NCBI Taxonomy" id="42157"/>
    <lineage>
        <taxon>Eukaryota</taxon>
        <taxon>Metazoa</taxon>
        <taxon>Ecdysozoa</taxon>
        <taxon>Nematoda</taxon>
        <taxon>Chromadorea</taxon>
        <taxon>Rhabditida</taxon>
        <taxon>Spirurina</taxon>
        <taxon>Spiruromorpha</taxon>
        <taxon>Filarioidea</taxon>
        <taxon>Onchocercidae</taxon>
        <taxon>Onchocerca</taxon>
    </lineage>
</organism>
<accession>A0A182DZK4</accession>
<protein>
    <submittedName>
        <fullName evidence="3">PPM-type phosphatase domain-containing protein</fullName>
    </submittedName>
</protein>
<dbReference type="EMBL" id="UYRW01000132">
    <property type="protein sequence ID" value="VDK63497.1"/>
    <property type="molecule type" value="Genomic_DNA"/>
</dbReference>
<evidence type="ECO:0000313" key="1">
    <source>
        <dbReference type="EMBL" id="VDK63497.1"/>
    </source>
</evidence>
<name>A0A182DZK4_ONCOC</name>